<comment type="subcellular location">
    <subcellularLocation>
        <location evidence="1">Endoplasmic reticulum membrane</location>
        <topology evidence="1">Single-pass type I membrane protein</topology>
    </subcellularLocation>
</comment>
<dbReference type="AlphaFoldDB" id="A0A670J3K8"/>
<accession>A0A670J3K8</accession>
<dbReference type="GO" id="GO:0071816">
    <property type="term" value="P:tail-anchored membrane protein insertion into ER membrane"/>
    <property type="evidence" value="ECO:0007669"/>
    <property type="project" value="Ensembl"/>
</dbReference>
<dbReference type="Ensembl" id="ENSPMRT00000019041.1">
    <property type="protein sequence ID" value="ENSPMRP00000017892.1"/>
    <property type="gene ID" value="ENSPMRG00000011808.1"/>
</dbReference>
<keyword evidence="9" id="KW-0472">Membrane</keyword>
<evidence type="ECO:0000256" key="10">
    <source>
        <dbReference type="SAM" id="SignalP"/>
    </source>
</evidence>
<keyword evidence="8" id="KW-1133">Transmembrane helix</keyword>
<name>A0A670J3K8_PODMU</name>
<dbReference type="GO" id="GO:0032977">
    <property type="term" value="F:membrane insertase activity"/>
    <property type="evidence" value="ECO:0007669"/>
    <property type="project" value="Ensembl"/>
</dbReference>
<reference evidence="11" key="2">
    <citation type="submission" date="2025-08" db="UniProtKB">
        <authorList>
            <consortium name="Ensembl"/>
        </authorList>
    </citation>
    <scope>IDENTIFICATION</scope>
</reference>
<evidence type="ECO:0000256" key="6">
    <source>
        <dbReference type="ARBA" id="ARBA00022729"/>
    </source>
</evidence>
<evidence type="ECO:0000313" key="11">
    <source>
        <dbReference type="Ensembl" id="ENSPMRP00000017892.1"/>
    </source>
</evidence>
<proteinExistence type="inferred from homology"/>
<sequence>MAAVGAAGRPSSRSLPVFLALLLLVSSPFLARAAGAGSCRGESGLRPGEARDTEACGLNLQLEHSFELDDSIRFKKRGTLLWSVGPDSSLSLSQKQLSEEERNKLREVATEGGMYRVRIPRRPLGSMEEAGVEYVTSFIRACSMVESHLSDRLTVHTDVAGNIIGLSIVTMPSSCHGAEVEDVDLELFNTTVLLQQPIPAAVPETAAFIERMEQEQAQKAKNPQEQKSFFAKYWMYIIPIVLFLMMSGAPDAGGQGGGNGGSAGGGGR</sequence>
<evidence type="ECO:0000256" key="2">
    <source>
        <dbReference type="ARBA" id="ARBA00007695"/>
    </source>
</evidence>
<keyword evidence="6 10" id="KW-0732">Signal</keyword>
<organism evidence="11 12">
    <name type="scientific">Podarcis muralis</name>
    <name type="common">Wall lizard</name>
    <name type="synonym">Lacerta muralis</name>
    <dbReference type="NCBI Taxonomy" id="64176"/>
    <lineage>
        <taxon>Eukaryota</taxon>
        <taxon>Metazoa</taxon>
        <taxon>Chordata</taxon>
        <taxon>Craniata</taxon>
        <taxon>Vertebrata</taxon>
        <taxon>Euteleostomi</taxon>
        <taxon>Lepidosauria</taxon>
        <taxon>Squamata</taxon>
        <taxon>Bifurcata</taxon>
        <taxon>Unidentata</taxon>
        <taxon>Episquamata</taxon>
        <taxon>Laterata</taxon>
        <taxon>Lacertibaenia</taxon>
        <taxon>Lacertidae</taxon>
        <taxon>Podarcis</taxon>
    </lineage>
</organism>
<dbReference type="CTD" id="284361"/>
<dbReference type="Proteomes" id="UP000472272">
    <property type="component" value="Chromosome 13"/>
</dbReference>
<evidence type="ECO:0000256" key="1">
    <source>
        <dbReference type="ARBA" id="ARBA00004115"/>
    </source>
</evidence>
<evidence type="ECO:0000256" key="9">
    <source>
        <dbReference type="ARBA" id="ARBA00023136"/>
    </source>
</evidence>
<dbReference type="GO" id="GO:0045766">
    <property type="term" value="P:positive regulation of angiogenesis"/>
    <property type="evidence" value="ECO:0007669"/>
    <property type="project" value="Ensembl"/>
</dbReference>
<dbReference type="GeneTree" id="ENSGT00390000004520"/>
<dbReference type="GO" id="GO:0045050">
    <property type="term" value="P:protein insertion into ER membrane by stop-transfer membrane-anchor sequence"/>
    <property type="evidence" value="ECO:0007669"/>
    <property type="project" value="Ensembl"/>
</dbReference>
<reference evidence="11" key="3">
    <citation type="submission" date="2025-09" db="UniProtKB">
        <authorList>
            <consortium name="Ensembl"/>
        </authorList>
    </citation>
    <scope>IDENTIFICATION</scope>
</reference>
<protein>
    <recommendedName>
        <fullName evidence="4">ER membrane protein complex subunit 10</fullName>
    </recommendedName>
</protein>
<evidence type="ECO:0000256" key="3">
    <source>
        <dbReference type="ARBA" id="ARBA00011276"/>
    </source>
</evidence>
<dbReference type="OrthoDB" id="1894652at2759"/>
<dbReference type="OMA" id="QFNDVLW"/>
<evidence type="ECO:0000256" key="7">
    <source>
        <dbReference type="ARBA" id="ARBA00022824"/>
    </source>
</evidence>
<gene>
    <name evidence="11" type="primary">EMC10</name>
</gene>
<dbReference type="GO" id="GO:0072546">
    <property type="term" value="C:EMC complex"/>
    <property type="evidence" value="ECO:0007669"/>
    <property type="project" value="Ensembl"/>
</dbReference>
<dbReference type="PANTHER" id="PTHR21397:SF4">
    <property type="entry name" value="ER MEMBRANE PROTEIN COMPLEX SUBUNIT 10"/>
    <property type="match status" value="1"/>
</dbReference>
<dbReference type="PANTHER" id="PTHR21397">
    <property type="entry name" value="CHROMATIN COMPLEXES SUBUNIT BAP18-RELATED"/>
    <property type="match status" value="1"/>
</dbReference>
<dbReference type="CDD" id="cd22209">
    <property type="entry name" value="EMC10"/>
    <property type="match status" value="1"/>
</dbReference>
<feature type="chain" id="PRO_5025424243" description="ER membrane protein complex subunit 10" evidence="10">
    <location>
        <begin position="34"/>
        <end position="268"/>
    </location>
</feature>
<keyword evidence="12" id="KW-1185">Reference proteome</keyword>
<keyword evidence="5" id="KW-0812">Transmembrane</keyword>
<evidence type="ECO:0000256" key="4">
    <source>
        <dbReference type="ARBA" id="ARBA00020105"/>
    </source>
</evidence>
<dbReference type="Pfam" id="PF21203">
    <property type="entry name" value="ECM10"/>
    <property type="match status" value="1"/>
</dbReference>
<evidence type="ECO:0000256" key="5">
    <source>
        <dbReference type="ARBA" id="ARBA00022692"/>
    </source>
</evidence>
<dbReference type="GeneID" id="114581768"/>
<comment type="subunit">
    <text evidence="3">Component of the ER membrane protein complex (EMC).</text>
</comment>
<dbReference type="KEGG" id="pmua:114581768"/>
<comment type="similarity">
    <text evidence="2">Belongs to the EMC10 family.</text>
</comment>
<evidence type="ECO:0000256" key="8">
    <source>
        <dbReference type="ARBA" id="ARBA00022989"/>
    </source>
</evidence>
<dbReference type="GO" id="GO:0001938">
    <property type="term" value="P:positive regulation of endothelial cell proliferation"/>
    <property type="evidence" value="ECO:0007669"/>
    <property type="project" value="Ensembl"/>
</dbReference>
<dbReference type="RefSeq" id="XP_028558152.1">
    <property type="nucleotide sequence ID" value="XM_028702319.1"/>
</dbReference>
<keyword evidence="7" id="KW-0256">Endoplasmic reticulum</keyword>
<reference evidence="11 12" key="1">
    <citation type="journal article" date="2019" name="Proc. Natl. Acad. Sci. U.S.A.">
        <title>Regulatory changes in pterin and carotenoid genes underlie balanced color polymorphisms in the wall lizard.</title>
        <authorList>
            <person name="Andrade P."/>
            <person name="Pinho C."/>
            <person name="Perez I de Lanuza G."/>
            <person name="Afonso S."/>
            <person name="Brejcha J."/>
            <person name="Rubin C.J."/>
            <person name="Wallerman O."/>
            <person name="Pereira P."/>
            <person name="Sabatino S.J."/>
            <person name="Bellati A."/>
            <person name="Pellitteri-Rosa D."/>
            <person name="Bosakova Z."/>
            <person name="Bunikis I."/>
            <person name="Carretero M.A."/>
            <person name="Feiner N."/>
            <person name="Marsik P."/>
            <person name="Pauperio F."/>
            <person name="Salvi D."/>
            <person name="Soler L."/>
            <person name="While G.M."/>
            <person name="Uller T."/>
            <person name="Font E."/>
            <person name="Andersson L."/>
            <person name="Carneiro M."/>
        </authorList>
    </citation>
    <scope>NUCLEOTIDE SEQUENCE</scope>
</reference>
<feature type="signal peptide" evidence="10">
    <location>
        <begin position="1"/>
        <end position="33"/>
    </location>
</feature>
<evidence type="ECO:0000313" key="12">
    <source>
        <dbReference type="Proteomes" id="UP000472272"/>
    </source>
</evidence>